<accession>A0A139RKB8</accession>
<dbReference type="AlphaFoldDB" id="A0A139RKB8"/>
<organism evidence="1 2">
    <name type="scientific">Streptococcus infantis</name>
    <dbReference type="NCBI Taxonomy" id="68892"/>
    <lineage>
        <taxon>Bacteria</taxon>
        <taxon>Bacillati</taxon>
        <taxon>Bacillota</taxon>
        <taxon>Bacilli</taxon>
        <taxon>Lactobacillales</taxon>
        <taxon>Streptococcaceae</taxon>
        <taxon>Streptococcus</taxon>
    </lineage>
</organism>
<dbReference type="Pfam" id="PF10439">
    <property type="entry name" value="Bacteriocin_IIc"/>
    <property type="match status" value="1"/>
</dbReference>
<dbReference type="GO" id="GO:0042742">
    <property type="term" value="P:defense response to bacterium"/>
    <property type="evidence" value="ECO:0007669"/>
    <property type="project" value="InterPro"/>
</dbReference>
<protein>
    <recommendedName>
        <fullName evidence="3">Bacteriocin class II with double-glycine leader peptide</fullName>
    </recommendedName>
</protein>
<evidence type="ECO:0000313" key="2">
    <source>
        <dbReference type="Proteomes" id="UP000072578"/>
    </source>
</evidence>
<dbReference type="InterPro" id="IPR019493">
    <property type="entry name" value="Bacteriocin_IIb_lactacin-rel"/>
</dbReference>
<dbReference type="EMBL" id="LQZF01000005">
    <property type="protein sequence ID" value="KXU15199.1"/>
    <property type="molecule type" value="Genomic_DNA"/>
</dbReference>
<name>A0A139RKB8_9STRE</name>
<reference evidence="1 2" key="1">
    <citation type="submission" date="2016-01" db="EMBL/GenBank/DDBJ databases">
        <title>Highly variable Streptococcus oralis are common among viridans streptococci isolated from primates.</title>
        <authorList>
            <person name="Denapaite D."/>
            <person name="Rieger M."/>
            <person name="Koendgen S."/>
            <person name="Brueckner R."/>
            <person name="Ochigava I."/>
            <person name="Kappeler P."/>
            <person name="Maetz-Rensing K."/>
            <person name="Leendertz F."/>
            <person name="Hakenbeck R."/>
        </authorList>
    </citation>
    <scope>NUCLEOTIDE SEQUENCE [LARGE SCALE GENOMIC DNA]</scope>
    <source>
        <strain evidence="1 2">DD18</strain>
    </source>
</reference>
<evidence type="ECO:0008006" key="3">
    <source>
        <dbReference type="Google" id="ProtNLM"/>
    </source>
</evidence>
<comment type="caution">
    <text evidence="1">The sequence shown here is derived from an EMBL/GenBank/DDBJ whole genome shotgun (WGS) entry which is preliminary data.</text>
</comment>
<dbReference type="Proteomes" id="UP000072578">
    <property type="component" value="Unassembled WGS sequence"/>
</dbReference>
<dbReference type="PATRIC" id="fig|68892.8.peg.55"/>
<evidence type="ECO:0000313" key="1">
    <source>
        <dbReference type="EMBL" id="KXU15199.1"/>
    </source>
</evidence>
<sequence>MNKDNIKKFEVVDVEMLSTVNGGDWRCVVGTAGGAIFGGAFGGPWGALGVGTAANMYFCATPVS</sequence>
<proteinExistence type="predicted"/>
<dbReference type="RefSeq" id="WP_061862673.1">
    <property type="nucleotide sequence ID" value="NZ_JASHFO010000007.1"/>
</dbReference>
<gene>
    <name evidence="1" type="ORF">SINDD18_00039</name>
</gene>